<protein>
    <submittedName>
        <fullName evidence="2">Uncharacterized protein</fullName>
    </submittedName>
</protein>
<dbReference type="Proteomes" id="UP000000270">
    <property type="component" value="Chromosome"/>
</dbReference>
<keyword evidence="3" id="KW-1185">Reference proteome</keyword>
<reference evidence="3" key="2">
    <citation type="submission" date="2007-04" db="EMBL/GenBank/DDBJ databases">
        <title>Complete genome sequence of the nitrogen-fixing bacterium Azorhizobium caulinodans ORS571.</title>
        <authorList>
            <person name="Lee K.B."/>
            <person name="Backer P.D."/>
            <person name="Aono T."/>
            <person name="Liu C.T."/>
            <person name="Suzuki S."/>
            <person name="Suzuki T."/>
            <person name="Kaneko T."/>
            <person name="Yamada M."/>
            <person name="Tabata S."/>
            <person name="Kupfer D.M."/>
            <person name="Najar F.Z."/>
            <person name="Wiley G.B."/>
            <person name="Roe B."/>
            <person name="Binnewies T."/>
            <person name="Ussery D."/>
            <person name="Vereecke D."/>
            <person name="Gevers D."/>
            <person name="Holsters M."/>
            <person name="Oyaizu H."/>
        </authorList>
    </citation>
    <scope>NUCLEOTIDE SEQUENCE [LARGE SCALE GENOMIC DNA]</scope>
    <source>
        <strain evidence="3">ATCC 43989 / DSM 5975 / JCM 20966 / LMG 6465 / NBRC 14845 / NCIMB 13405 / ORS 571</strain>
    </source>
</reference>
<dbReference type="KEGG" id="azc:AZC_0252"/>
<reference evidence="2 3" key="6">
    <citation type="journal article" date="2011" name="Appl. Environ. Microbiol.">
        <title>Involvement of the azorhizobial chromosome partition gene (parA) in the onset of bacteroid differentiation during Sesbania rostrata stem nodule development.</title>
        <authorList>
            <person name="Liu CT."/>
            <person name="Lee KB."/>
            <person name="Wang YS."/>
            <person name="Peng MH."/>
            <person name="Lee KT."/>
            <person name="Suzuki S."/>
            <person name="Suzuki T."/>
            <person name="Oyaizu H."/>
        </authorList>
    </citation>
    <scope>NUCLEOTIDE SEQUENCE [LARGE SCALE GENOMIC DNA]</scope>
    <source>
        <strain evidence="3">ATCC 43989 / DSM 5975 / JCM 20966 / LMG 6465 / NBRC 14845 / NCIMB 13405 / ORS 571</strain>
    </source>
</reference>
<feature type="region of interest" description="Disordered" evidence="1">
    <location>
        <begin position="1"/>
        <end position="20"/>
    </location>
</feature>
<evidence type="ECO:0000313" key="2">
    <source>
        <dbReference type="EMBL" id="BAF86250.1"/>
    </source>
</evidence>
<reference evidence="2 3" key="3">
    <citation type="journal article" date="2008" name="BMC Genomics">
        <title>The genome of the versatile nitrogen fixer Azorhizobium caulinodans ORS571.</title>
        <authorList>
            <person name="Lee KB."/>
            <person name="Backer P.D."/>
            <person name="Aono T."/>
            <person name="Liu CT."/>
            <person name="Suzuki S."/>
            <person name="Suzuki T."/>
            <person name="Kaneko T."/>
            <person name="Yamada M."/>
            <person name="Tabata S."/>
            <person name="Kupfer D.M."/>
            <person name="Najar F.Z."/>
            <person name="Wiley G.B."/>
            <person name="Roe B."/>
            <person name="Binnewies T.T."/>
            <person name="Ussery D.W."/>
            <person name="D'Haeze W."/>
            <person name="Herder J.D."/>
            <person name="Gevers D."/>
            <person name="Vereecke D."/>
            <person name="Holsters M."/>
            <person name="Oyaizu H."/>
        </authorList>
    </citation>
    <scope>NUCLEOTIDE SEQUENCE [LARGE SCALE GENOMIC DNA]</scope>
    <source>
        <strain evidence="3">ATCC 43989 / DSM 5975 / JCM 20966 / LMG 6465 / NBRC 14845 / NCIMB 13405 / ORS 571</strain>
    </source>
</reference>
<reference evidence="2 3" key="1">
    <citation type="journal article" date="2007" name="Appl. Environ. Microbiol.">
        <title>Rhizobial factors required for stem nodule maturation and maintenance in Sesbania rostrata-Azorhizobium caulinodans ORS571 symbiosis.</title>
        <authorList>
            <person name="Suzuki S."/>
            <person name="Aono T."/>
            <person name="Lee KB."/>
            <person name="Suzuki T."/>
            <person name="Liu CT."/>
            <person name="Miwa H."/>
            <person name="Wakao S."/>
            <person name="Iki T."/>
            <person name="Oyaizu H."/>
        </authorList>
    </citation>
    <scope>NUCLEOTIDE SEQUENCE [LARGE SCALE GENOMIC DNA]</scope>
    <source>
        <strain evidence="3">ATCC 43989 / DSM 5975 / JCM 20966 / LMG 6465 / NBRC 14845 / NCIMB 13405 / ORS 571</strain>
    </source>
</reference>
<accession>A8IJ55</accession>
<dbReference type="HOGENOM" id="CLU_1529545_0_0_5"/>
<organism evidence="2 3">
    <name type="scientific">Azorhizobium caulinodans (strain ATCC 43989 / DSM 5975 / JCM 20966 / LMG 6465 / NBRC 14845 / NCIMB 13405 / ORS 571)</name>
    <dbReference type="NCBI Taxonomy" id="438753"/>
    <lineage>
        <taxon>Bacteria</taxon>
        <taxon>Pseudomonadati</taxon>
        <taxon>Pseudomonadota</taxon>
        <taxon>Alphaproteobacteria</taxon>
        <taxon>Hyphomicrobiales</taxon>
        <taxon>Xanthobacteraceae</taxon>
        <taxon>Azorhizobium</taxon>
    </lineage>
</organism>
<reference evidence="2 3" key="5">
    <citation type="journal article" date="2010" name="Appl. Environ. Microbiol.">
        <title>phrR-like gene praR of Azorhizobium caulinodans ORS571 is essential for symbiosis with Sesbania rostrata and is involved in expression of reb genes.</title>
        <authorList>
            <person name="Akiba N."/>
            <person name="Aono T."/>
            <person name="Toyazaki H."/>
            <person name="Sato S."/>
            <person name="Oyaizu H."/>
        </authorList>
    </citation>
    <scope>NUCLEOTIDE SEQUENCE [LARGE SCALE GENOMIC DNA]</scope>
    <source>
        <strain evidence="3">ATCC 43989 / DSM 5975 / JCM 20966 / LMG 6465 / NBRC 14845 / NCIMB 13405 / ORS 571</strain>
    </source>
</reference>
<feature type="region of interest" description="Disordered" evidence="1">
    <location>
        <begin position="128"/>
        <end position="147"/>
    </location>
</feature>
<evidence type="ECO:0000256" key="1">
    <source>
        <dbReference type="SAM" id="MobiDB-lite"/>
    </source>
</evidence>
<dbReference type="AlphaFoldDB" id="A8IJ55"/>
<name>A8IJ55_AZOC5</name>
<evidence type="ECO:0000313" key="3">
    <source>
        <dbReference type="Proteomes" id="UP000000270"/>
    </source>
</evidence>
<proteinExistence type="predicted"/>
<gene>
    <name evidence="2" type="ordered locus">AZC_0252</name>
</gene>
<dbReference type="EMBL" id="AP009384">
    <property type="protein sequence ID" value="BAF86250.1"/>
    <property type="molecule type" value="Genomic_DNA"/>
</dbReference>
<reference evidence="2 3" key="4">
    <citation type="journal article" date="2009" name="Appl. Environ. Microbiol.">
        <title>Comparative genome-wide transcriptional profiling of Azorhizobium caulinodans ORS571 grown under free-living and symbiotic conditions.</title>
        <authorList>
            <person name="Tsukada S."/>
            <person name="Aono T."/>
            <person name="Akiba N."/>
            <person name="Lee KB."/>
            <person name="Liu CT."/>
            <person name="Toyazaki H."/>
            <person name="Oyaizu H."/>
        </authorList>
    </citation>
    <scope>NUCLEOTIDE SEQUENCE [LARGE SCALE GENOMIC DNA]</scope>
    <source>
        <strain evidence="3">ATCC 43989 / DSM 5975 / JCM 20966 / LMG 6465 / NBRC 14845 / NCIMB 13405 / ORS 571</strain>
    </source>
</reference>
<sequence>MVRHQPGPAQLYAGSPTGRDCLPQPPALSCLRTEARREAMARAAGRFGNTSRSGPRLGALLTLLVPAAAGAAPPAEAPNVVIIAVAAVQEPDGATDCTVKGQVRQVEKGTRLAIGQNVTLTVPCRRAGAKARSGTPDSATLSAAPYGRVQLDTTGTLLRAPYEPLADAPPPPPSE</sequence>